<dbReference type="Proteomes" id="UP000698059">
    <property type="component" value="Unassembled WGS sequence"/>
</dbReference>
<evidence type="ECO:0000256" key="2">
    <source>
        <dbReference type="ARBA" id="ARBA00023002"/>
    </source>
</evidence>
<proteinExistence type="inferred from homology"/>
<name>A0ABS2LFZ6_9CELL</name>
<evidence type="ECO:0000313" key="3">
    <source>
        <dbReference type="EMBL" id="MBM7479043.1"/>
    </source>
</evidence>
<dbReference type="InterPro" id="IPR036291">
    <property type="entry name" value="NAD(P)-bd_dom_sf"/>
</dbReference>
<dbReference type="EC" id="1.1.1.53" evidence="3"/>
<dbReference type="PRINTS" id="PR00081">
    <property type="entry name" value="GDHRDH"/>
</dbReference>
<dbReference type="Gene3D" id="3.40.50.720">
    <property type="entry name" value="NAD(P)-binding Rossmann-like Domain"/>
    <property type="match status" value="1"/>
</dbReference>
<dbReference type="RefSeq" id="WP_205307037.1">
    <property type="nucleotide sequence ID" value="NZ_BAAAVF010000009.1"/>
</dbReference>
<evidence type="ECO:0000256" key="1">
    <source>
        <dbReference type="ARBA" id="ARBA00006484"/>
    </source>
</evidence>
<reference evidence="3 4" key="1">
    <citation type="submission" date="2021-01" db="EMBL/GenBank/DDBJ databases">
        <title>Sequencing the genomes of 1000 actinobacteria strains.</title>
        <authorList>
            <person name="Klenk H.-P."/>
        </authorList>
    </citation>
    <scope>NUCLEOTIDE SEQUENCE [LARGE SCALE GENOMIC DNA]</scope>
    <source>
        <strain evidence="3 4">DSM 46000</strain>
    </source>
</reference>
<dbReference type="PANTHER" id="PTHR42760:SF133">
    <property type="entry name" value="3-OXOACYL-[ACYL-CARRIER-PROTEIN] REDUCTASE"/>
    <property type="match status" value="1"/>
</dbReference>
<dbReference type="PROSITE" id="PS00061">
    <property type="entry name" value="ADH_SHORT"/>
    <property type="match status" value="1"/>
</dbReference>
<dbReference type="InterPro" id="IPR020904">
    <property type="entry name" value="Sc_DH/Rdtase_CS"/>
</dbReference>
<accession>A0ABS2LFZ6</accession>
<dbReference type="Pfam" id="PF13561">
    <property type="entry name" value="adh_short_C2"/>
    <property type="match status" value="1"/>
</dbReference>
<dbReference type="NCBIfam" id="NF005559">
    <property type="entry name" value="PRK07231.1"/>
    <property type="match status" value="1"/>
</dbReference>
<comment type="similarity">
    <text evidence="1">Belongs to the short-chain dehydrogenases/reductases (SDR) family.</text>
</comment>
<dbReference type="InterPro" id="IPR002347">
    <property type="entry name" value="SDR_fam"/>
</dbReference>
<comment type="caution">
    <text evidence="3">The sequence shown here is derived from an EMBL/GenBank/DDBJ whole genome shotgun (WGS) entry which is preliminary data.</text>
</comment>
<organism evidence="3 4">
    <name type="scientific">Oerskovia jenensis</name>
    <dbReference type="NCBI Taxonomy" id="162169"/>
    <lineage>
        <taxon>Bacteria</taxon>
        <taxon>Bacillati</taxon>
        <taxon>Actinomycetota</taxon>
        <taxon>Actinomycetes</taxon>
        <taxon>Micrococcales</taxon>
        <taxon>Cellulomonadaceae</taxon>
        <taxon>Oerskovia</taxon>
    </lineage>
</organism>
<keyword evidence="4" id="KW-1185">Reference proteome</keyword>
<evidence type="ECO:0000313" key="4">
    <source>
        <dbReference type="Proteomes" id="UP000698059"/>
    </source>
</evidence>
<keyword evidence="2 3" id="KW-0560">Oxidoreductase</keyword>
<dbReference type="GO" id="GO:0047044">
    <property type="term" value="F:androstan-3-alpha,17-beta-diol dehydrogenase (NAD+) activity"/>
    <property type="evidence" value="ECO:0007669"/>
    <property type="project" value="UniProtKB-EC"/>
</dbReference>
<dbReference type="EMBL" id="JAFBBO010000001">
    <property type="protein sequence ID" value="MBM7479043.1"/>
    <property type="molecule type" value="Genomic_DNA"/>
</dbReference>
<gene>
    <name evidence="3" type="ORF">JOD49_001963</name>
</gene>
<protein>
    <submittedName>
        <fullName evidence="3">3alpha(Or 20beta)-hydroxysteroid dehydrogenase</fullName>
        <ecNumber evidence="3">1.1.1.53</ecNumber>
    </submittedName>
</protein>
<dbReference type="PRINTS" id="PR00080">
    <property type="entry name" value="SDRFAMILY"/>
</dbReference>
<dbReference type="SUPFAM" id="SSF51735">
    <property type="entry name" value="NAD(P)-binding Rossmann-fold domains"/>
    <property type="match status" value="1"/>
</dbReference>
<sequence>MARTESGAEAERAGTGTGAGALHGRVALVTGGARGIGEGAVRALHAAGADVVVADIADKQGAALAAELGDRARFVHLDVSDETAWVRVVEGVVADLGTVDVLVNNAGIASTAPIEKFTTARWDAVLAVNLTGVFLGCRTVVPVMKAQGRGSIVNISSVDGLRGSPAVHAYTAAKFGVRGLSQSLAVELGEFGIRVNSVHPGYVRTRMTSRIDPERLDIPLGRPGRATEIAQTIVFLASDASSYTTGAELVVDGGLITGIPRR</sequence>
<dbReference type="PANTHER" id="PTHR42760">
    <property type="entry name" value="SHORT-CHAIN DEHYDROGENASES/REDUCTASES FAMILY MEMBER"/>
    <property type="match status" value="1"/>
</dbReference>